<dbReference type="Proteomes" id="UP001162164">
    <property type="component" value="Unassembled WGS sequence"/>
</dbReference>
<evidence type="ECO:0000256" key="6">
    <source>
        <dbReference type="ARBA" id="ARBA00023128"/>
    </source>
</evidence>
<reference evidence="11" key="1">
    <citation type="journal article" date="2023" name="Insect Mol. Biol.">
        <title>Genome sequencing provides insights into the evolution of gene families encoding plant cell wall-degrading enzymes in longhorned beetles.</title>
        <authorList>
            <person name="Shin N.R."/>
            <person name="Okamura Y."/>
            <person name="Kirsch R."/>
            <person name="Pauchet Y."/>
        </authorList>
    </citation>
    <scope>NUCLEOTIDE SEQUENCE</scope>
    <source>
        <strain evidence="11">MMC_N1</strain>
    </source>
</reference>
<keyword evidence="3 8" id="KW-0812">Transmembrane</keyword>
<evidence type="ECO:0000256" key="2">
    <source>
        <dbReference type="ARBA" id="ARBA00006375"/>
    </source>
</evidence>
<name>A0ABQ9IVT6_9CUCU</name>
<dbReference type="SUPFAM" id="SSF103506">
    <property type="entry name" value="Mitochondrial carrier"/>
    <property type="match status" value="1"/>
</dbReference>
<evidence type="ECO:0000256" key="9">
    <source>
        <dbReference type="RuleBase" id="RU000488"/>
    </source>
</evidence>
<keyword evidence="7 8" id="KW-0472">Membrane</keyword>
<dbReference type="PANTHER" id="PTHR45678:SF5">
    <property type="entry name" value="AT03939P-RELATED"/>
    <property type="match status" value="1"/>
</dbReference>
<evidence type="ECO:0000256" key="10">
    <source>
        <dbReference type="SAM" id="Phobius"/>
    </source>
</evidence>
<gene>
    <name evidence="11" type="ORF">NQ317_019588</name>
</gene>
<keyword evidence="5 10" id="KW-1133">Transmembrane helix</keyword>
<comment type="subcellular location">
    <subcellularLocation>
        <location evidence="1">Mitochondrion inner membrane</location>
        <topology evidence="1">Multi-pass membrane protein</topology>
    </subcellularLocation>
</comment>
<evidence type="ECO:0000256" key="7">
    <source>
        <dbReference type="ARBA" id="ARBA00023136"/>
    </source>
</evidence>
<feature type="repeat" description="Solcar" evidence="8">
    <location>
        <begin position="1"/>
        <end position="95"/>
    </location>
</feature>
<dbReference type="EMBL" id="JAPWTJ010002251">
    <property type="protein sequence ID" value="KAJ8967059.1"/>
    <property type="molecule type" value="Genomic_DNA"/>
</dbReference>
<dbReference type="Pfam" id="PF00153">
    <property type="entry name" value="Mito_carr"/>
    <property type="match status" value="2"/>
</dbReference>
<feature type="repeat" description="Solcar" evidence="8">
    <location>
        <begin position="106"/>
        <end position="198"/>
    </location>
</feature>
<organism evidence="11 12">
    <name type="scientific">Molorchus minor</name>
    <dbReference type="NCBI Taxonomy" id="1323400"/>
    <lineage>
        <taxon>Eukaryota</taxon>
        <taxon>Metazoa</taxon>
        <taxon>Ecdysozoa</taxon>
        <taxon>Arthropoda</taxon>
        <taxon>Hexapoda</taxon>
        <taxon>Insecta</taxon>
        <taxon>Pterygota</taxon>
        <taxon>Neoptera</taxon>
        <taxon>Endopterygota</taxon>
        <taxon>Coleoptera</taxon>
        <taxon>Polyphaga</taxon>
        <taxon>Cucujiformia</taxon>
        <taxon>Chrysomeloidea</taxon>
        <taxon>Cerambycidae</taxon>
        <taxon>Lamiinae</taxon>
        <taxon>Monochamini</taxon>
        <taxon>Molorchus</taxon>
    </lineage>
</organism>
<accession>A0ABQ9IVT6</accession>
<dbReference type="PANTHER" id="PTHR45678">
    <property type="entry name" value="MITOCHONDRIAL 2-OXODICARBOXYLATE CARRIER 1-RELATED"/>
    <property type="match status" value="1"/>
</dbReference>
<sequence>MVRQMMAGGLAGLCQIIVTTPMELLKIQMQDAGRVAAQALLVGKTVQRTSATELAIGLIRRHGILGLYKGTSATMLRDVSFSVIYFPLFATLNDLGPRKKTDQVKRCFGAHFLSGCAAGSFAALAVNPFDVIKTRLQALTKAEGERSYTGNWECFCVKTFYDMKGLLRSSKAELARMIVIAPLFGVAQTVYYLGVAEYLLGYKRG</sequence>
<evidence type="ECO:0000256" key="1">
    <source>
        <dbReference type="ARBA" id="ARBA00004448"/>
    </source>
</evidence>
<evidence type="ECO:0000256" key="3">
    <source>
        <dbReference type="ARBA" id="ARBA00022692"/>
    </source>
</evidence>
<comment type="caution">
    <text evidence="11">The sequence shown here is derived from an EMBL/GenBank/DDBJ whole genome shotgun (WGS) entry which is preliminary data.</text>
</comment>
<dbReference type="InterPro" id="IPR051028">
    <property type="entry name" value="Mito_Solute_Carrier"/>
</dbReference>
<comment type="similarity">
    <text evidence="2 9">Belongs to the mitochondrial carrier (TC 2.A.29) family.</text>
</comment>
<evidence type="ECO:0000256" key="5">
    <source>
        <dbReference type="ARBA" id="ARBA00022989"/>
    </source>
</evidence>
<feature type="transmembrane region" description="Helical" evidence="10">
    <location>
        <begin position="174"/>
        <end position="200"/>
    </location>
</feature>
<evidence type="ECO:0000256" key="4">
    <source>
        <dbReference type="ARBA" id="ARBA00022792"/>
    </source>
</evidence>
<dbReference type="Gene3D" id="1.50.40.10">
    <property type="entry name" value="Mitochondrial carrier domain"/>
    <property type="match status" value="1"/>
</dbReference>
<dbReference type="InterPro" id="IPR023395">
    <property type="entry name" value="MCP_dom_sf"/>
</dbReference>
<keyword evidence="12" id="KW-1185">Reference proteome</keyword>
<dbReference type="PROSITE" id="PS50920">
    <property type="entry name" value="SOLCAR"/>
    <property type="match status" value="2"/>
</dbReference>
<proteinExistence type="inferred from homology"/>
<evidence type="ECO:0000256" key="8">
    <source>
        <dbReference type="PROSITE-ProRule" id="PRU00282"/>
    </source>
</evidence>
<keyword evidence="6" id="KW-0496">Mitochondrion</keyword>
<evidence type="ECO:0000313" key="12">
    <source>
        <dbReference type="Proteomes" id="UP001162164"/>
    </source>
</evidence>
<dbReference type="InterPro" id="IPR018108">
    <property type="entry name" value="MCP_transmembrane"/>
</dbReference>
<keyword evidence="4" id="KW-0999">Mitochondrion inner membrane</keyword>
<keyword evidence="9" id="KW-0813">Transport</keyword>
<feature type="transmembrane region" description="Helical" evidence="10">
    <location>
        <begin position="108"/>
        <end position="126"/>
    </location>
</feature>
<protein>
    <submittedName>
        <fullName evidence="11">Uncharacterized protein</fullName>
    </submittedName>
</protein>
<evidence type="ECO:0000313" key="11">
    <source>
        <dbReference type="EMBL" id="KAJ8967059.1"/>
    </source>
</evidence>